<dbReference type="InterPro" id="IPR000361">
    <property type="entry name" value="ATAP_core_dom"/>
</dbReference>
<dbReference type="InterPro" id="IPR035903">
    <property type="entry name" value="HesB-like_dom_sf"/>
</dbReference>
<feature type="domain" description="Core" evidence="2">
    <location>
        <begin position="1"/>
        <end position="113"/>
    </location>
</feature>
<keyword evidence="1" id="KW-1133">Transmembrane helix</keyword>
<dbReference type="Proteomes" id="UP000019249">
    <property type="component" value="Unassembled WGS sequence"/>
</dbReference>
<dbReference type="SUPFAM" id="SSF89360">
    <property type="entry name" value="HesB-like domain"/>
    <property type="match status" value="1"/>
</dbReference>
<reference evidence="3 4" key="1">
    <citation type="journal article" date="2014" name="Int. J. Syst. Evol. Microbiol.">
        <title>Listeria floridensis sp. nov., Listeria aquatica sp. nov., Listeria cornellensis sp. nov., Listeria riparia sp. nov. and Listeria grandensis sp. nov., from agricultural and natural environments.</title>
        <authorList>
            <person name="den Bakker H.C."/>
            <person name="Warchocki S."/>
            <person name="Wright E.M."/>
            <person name="Allred A.F."/>
            <person name="Ahlstrom C."/>
            <person name="Manuel C.S."/>
            <person name="Stasiewicz M.J."/>
            <person name="Burrell A."/>
            <person name="Roof S."/>
            <person name="Strawn L."/>
            <person name="Fortes E.D."/>
            <person name="Nightingale K.K."/>
            <person name="Kephart D."/>
            <person name="Wiedmann M."/>
        </authorList>
    </citation>
    <scope>NUCLEOTIDE SEQUENCE [LARGE SCALE GENOMIC DNA]</scope>
    <source>
        <strain evidence="3 4">FSL S10-1187</strain>
    </source>
</reference>
<keyword evidence="1" id="KW-0472">Membrane</keyword>
<dbReference type="EMBL" id="AODF01000024">
    <property type="protein sequence ID" value="EUJ30310.1"/>
    <property type="molecule type" value="Genomic_DNA"/>
</dbReference>
<feature type="transmembrane region" description="Helical" evidence="1">
    <location>
        <begin position="87"/>
        <end position="112"/>
    </location>
</feature>
<evidence type="ECO:0000259" key="2">
    <source>
        <dbReference type="Pfam" id="PF01521"/>
    </source>
</evidence>
<accession>A0ABN0RDY4</accession>
<sequence length="120" mass="13059">MRIDISEEAAEIIRKRKPENAKLVLNLNDGAGMFSDVAGSCSLDLLFDVVFANQDAELGEYAAEIESNLGTIFAKPYSLKYLDEGNYLRVSSMGMLVLGGAYSGMISGNVLLKDKTMILK</sequence>
<dbReference type="Gene3D" id="2.60.300.12">
    <property type="entry name" value="HesB-like domain"/>
    <property type="match status" value="1"/>
</dbReference>
<dbReference type="Pfam" id="PF01521">
    <property type="entry name" value="Fe-S_biosyn"/>
    <property type="match status" value="1"/>
</dbReference>
<protein>
    <recommendedName>
        <fullName evidence="2">Core domain-containing protein</fullName>
    </recommendedName>
</protein>
<evidence type="ECO:0000313" key="4">
    <source>
        <dbReference type="Proteomes" id="UP000019249"/>
    </source>
</evidence>
<dbReference type="RefSeq" id="WP_036097723.1">
    <property type="nucleotide sequence ID" value="NZ_AODF01000024.1"/>
</dbReference>
<gene>
    <name evidence="3" type="ORF">MFLO_10823</name>
</gene>
<evidence type="ECO:0000313" key="3">
    <source>
        <dbReference type="EMBL" id="EUJ30310.1"/>
    </source>
</evidence>
<evidence type="ECO:0000256" key="1">
    <source>
        <dbReference type="SAM" id="Phobius"/>
    </source>
</evidence>
<comment type="caution">
    <text evidence="3">The sequence shown here is derived from an EMBL/GenBank/DDBJ whole genome shotgun (WGS) entry which is preliminary data.</text>
</comment>
<keyword evidence="4" id="KW-1185">Reference proteome</keyword>
<proteinExistence type="predicted"/>
<name>A0ABN0RDY4_9LIST</name>
<keyword evidence="1" id="KW-0812">Transmembrane</keyword>
<organism evidence="3 4">
    <name type="scientific">Listeria floridensis FSL S10-1187</name>
    <dbReference type="NCBI Taxonomy" id="1265817"/>
    <lineage>
        <taxon>Bacteria</taxon>
        <taxon>Bacillati</taxon>
        <taxon>Bacillota</taxon>
        <taxon>Bacilli</taxon>
        <taxon>Bacillales</taxon>
        <taxon>Listeriaceae</taxon>
        <taxon>Listeria</taxon>
    </lineage>
</organism>